<accession>A0A6J7I4U7</accession>
<proteinExistence type="predicted"/>
<dbReference type="AlphaFoldDB" id="A0A6J7I4U7"/>
<dbReference type="EMBL" id="CAFBMR010000098">
    <property type="protein sequence ID" value="CAB4925933.1"/>
    <property type="molecule type" value="Genomic_DNA"/>
</dbReference>
<reference evidence="2" key="1">
    <citation type="submission" date="2020-05" db="EMBL/GenBank/DDBJ databases">
        <authorList>
            <person name="Chiriac C."/>
            <person name="Salcher M."/>
            <person name="Ghai R."/>
            <person name="Kavagutti S V."/>
        </authorList>
    </citation>
    <scope>NUCLEOTIDE SEQUENCE</scope>
</reference>
<name>A0A6J7I4U7_9ZZZZ</name>
<organism evidence="2">
    <name type="scientific">freshwater metagenome</name>
    <dbReference type="NCBI Taxonomy" id="449393"/>
    <lineage>
        <taxon>unclassified sequences</taxon>
        <taxon>metagenomes</taxon>
        <taxon>ecological metagenomes</taxon>
    </lineage>
</organism>
<sequence length="82" mass="8872">MSQESEQAGEVLRGIWQQTSDNASDLDADCSPTKSCRNMKDVTYDGFAEEGVDLGTAWRNKLAREGKLGNGSLADLVFGQSN</sequence>
<feature type="region of interest" description="Disordered" evidence="1">
    <location>
        <begin position="1"/>
        <end position="29"/>
    </location>
</feature>
<gene>
    <name evidence="2" type="ORF">UFOPK3610_01678</name>
</gene>
<evidence type="ECO:0000256" key="1">
    <source>
        <dbReference type="SAM" id="MobiDB-lite"/>
    </source>
</evidence>
<protein>
    <submittedName>
        <fullName evidence="2">Unannotated protein</fullName>
    </submittedName>
</protein>
<evidence type="ECO:0000313" key="2">
    <source>
        <dbReference type="EMBL" id="CAB4925933.1"/>
    </source>
</evidence>